<proteinExistence type="predicted"/>
<dbReference type="EMBL" id="JARQBJ010000004">
    <property type="protein sequence ID" value="MDT2810695.1"/>
    <property type="molecule type" value="Genomic_DNA"/>
</dbReference>
<organism evidence="1 2">
    <name type="scientific">Enterococcus asini</name>
    <dbReference type="NCBI Taxonomy" id="57732"/>
    <lineage>
        <taxon>Bacteria</taxon>
        <taxon>Bacillati</taxon>
        <taxon>Bacillota</taxon>
        <taxon>Bacilli</taxon>
        <taxon>Lactobacillales</taxon>
        <taxon>Enterococcaceae</taxon>
        <taxon>Enterococcus</taxon>
    </lineage>
</organism>
<evidence type="ECO:0000313" key="1">
    <source>
        <dbReference type="EMBL" id="MDT2810695.1"/>
    </source>
</evidence>
<reference evidence="1" key="1">
    <citation type="submission" date="2023-03" db="EMBL/GenBank/DDBJ databases">
        <authorList>
            <person name="Shen W."/>
            <person name="Cai J."/>
        </authorList>
    </citation>
    <scope>NUCLEOTIDE SEQUENCE</scope>
    <source>
        <strain evidence="1">B226-2</strain>
    </source>
</reference>
<protein>
    <submittedName>
        <fullName evidence="1">DUF4127 family protein</fullName>
    </submittedName>
</protein>
<dbReference type="InterPro" id="IPR025394">
    <property type="entry name" value="DUF4127"/>
</dbReference>
<gene>
    <name evidence="1" type="ORF">P7H43_09365</name>
</gene>
<dbReference type="Pfam" id="PF13552">
    <property type="entry name" value="DUF4127"/>
    <property type="match status" value="1"/>
</dbReference>
<dbReference type="RefSeq" id="WP_311835545.1">
    <property type="nucleotide sequence ID" value="NZ_JARQBJ010000004.1"/>
</dbReference>
<name>A0AAW8TX05_9ENTE</name>
<evidence type="ECO:0000313" key="2">
    <source>
        <dbReference type="Proteomes" id="UP001256711"/>
    </source>
</evidence>
<sequence>MKILYIPLDERPCNALYPIKAAQVNQDVEIISPEPELLGQKKTPGDPAALQDFVREHFAQCDCGVFSAEMLLYGGLLPSRLHHFTEADLKGYREFLEDLHADYPDKKIYFSNLIMRTPRYNSADEEPDYYEVYGERIFRYGWLKDKANRGGLTPAETTEWEDLKDTIPEAVLKDYEARRAFNVAVNLLHIELVATGVLTFLSIPQDDSAPYGYTALDQKRVYGAIADKRLKEKIMVYPGADEVGFTLLARAFHEYRGEKPNLFVRYSSTLGPELVPLYEDRPMNESLKAHVMAAGFQLVDSIDQAEFVLAYNTPGKVMEESWNQLTGKDITYDSYRHLLTFLSEIENDLAAGKKIALCDSAFANGGELELVQLLDEKHLLEHLMSYKAWNTNCNSLGSSLAALAFCTGNYDPRKVQENLLHNLFEDLFYQAIIRMTITREVLPDLGLTYFDLKEQAPKIVKLVQEQMLALAQRELRHSFSKEYTITDLAFPWNRMFEIQCEIEIGSEQCE</sequence>
<dbReference type="AlphaFoldDB" id="A0AAW8TX05"/>
<dbReference type="Proteomes" id="UP001256711">
    <property type="component" value="Unassembled WGS sequence"/>
</dbReference>
<accession>A0AAW8TX05</accession>
<comment type="caution">
    <text evidence="1">The sequence shown here is derived from an EMBL/GenBank/DDBJ whole genome shotgun (WGS) entry which is preliminary data.</text>
</comment>